<keyword evidence="3" id="KW-1185">Reference proteome</keyword>
<organism evidence="2 3">
    <name type="scientific">Elysia marginata</name>
    <dbReference type="NCBI Taxonomy" id="1093978"/>
    <lineage>
        <taxon>Eukaryota</taxon>
        <taxon>Metazoa</taxon>
        <taxon>Spiralia</taxon>
        <taxon>Lophotrochozoa</taxon>
        <taxon>Mollusca</taxon>
        <taxon>Gastropoda</taxon>
        <taxon>Heterobranchia</taxon>
        <taxon>Euthyneura</taxon>
        <taxon>Panpulmonata</taxon>
        <taxon>Sacoglossa</taxon>
        <taxon>Placobranchoidea</taxon>
        <taxon>Plakobranchidae</taxon>
        <taxon>Elysia</taxon>
    </lineage>
</organism>
<sequence>MTYCQGLDIFLDQGTVSAPGGRNTCGVLTCQQDINTSVSPTSDGDHTGSDIVFNNISTMSLFMRESKGKRNVEIASITSSSPSLLRVANGKKINGLLEPGRATLRVELFKLEDCQAEFVCEVRGVDSQGIDKASSASLVLKSSQLFDAMLSTPPSLLALIQNLFTMAVDRLEDKMEDRIAQLGRDLMNKSDLMEKKMEERMNSIESGLSSFLLAVKNDAQSVRENITSTLDKNQQNDTRDSDKGSKTKVTVPKDKVCVRIDNKLCKAIQQG</sequence>
<feature type="region of interest" description="Disordered" evidence="1">
    <location>
        <begin position="227"/>
        <end position="248"/>
    </location>
</feature>
<comment type="caution">
    <text evidence="2">The sequence shown here is derived from an EMBL/GenBank/DDBJ whole genome shotgun (WGS) entry which is preliminary data.</text>
</comment>
<evidence type="ECO:0000313" key="3">
    <source>
        <dbReference type="Proteomes" id="UP000762676"/>
    </source>
</evidence>
<feature type="compositionally biased region" description="Polar residues" evidence="1">
    <location>
        <begin position="227"/>
        <end position="236"/>
    </location>
</feature>
<evidence type="ECO:0000313" key="2">
    <source>
        <dbReference type="EMBL" id="GFS05163.1"/>
    </source>
</evidence>
<gene>
    <name evidence="2" type="ORF">ElyMa_001192900</name>
</gene>
<evidence type="ECO:0000256" key="1">
    <source>
        <dbReference type="SAM" id="MobiDB-lite"/>
    </source>
</evidence>
<dbReference type="EMBL" id="BMAT01002346">
    <property type="protein sequence ID" value="GFS05163.1"/>
    <property type="molecule type" value="Genomic_DNA"/>
</dbReference>
<dbReference type="Proteomes" id="UP000762676">
    <property type="component" value="Unassembled WGS sequence"/>
</dbReference>
<name>A0AAV4I412_9GAST</name>
<dbReference type="AlphaFoldDB" id="A0AAV4I412"/>
<proteinExistence type="predicted"/>
<protein>
    <submittedName>
        <fullName evidence="2">Uncharacterized protein</fullName>
    </submittedName>
</protein>
<accession>A0AAV4I412</accession>
<reference evidence="2 3" key="1">
    <citation type="journal article" date="2021" name="Elife">
        <title>Chloroplast acquisition without the gene transfer in kleptoplastic sea slugs, Plakobranchus ocellatus.</title>
        <authorList>
            <person name="Maeda T."/>
            <person name="Takahashi S."/>
            <person name="Yoshida T."/>
            <person name="Shimamura S."/>
            <person name="Takaki Y."/>
            <person name="Nagai Y."/>
            <person name="Toyoda A."/>
            <person name="Suzuki Y."/>
            <person name="Arimoto A."/>
            <person name="Ishii H."/>
            <person name="Satoh N."/>
            <person name="Nishiyama T."/>
            <person name="Hasebe M."/>
            <person name="Maruyama T."/>
            <person name="Minagawa J."/>
            <person name="Obokata J."/>
            <person name="Shigenobu S."/>
        </authorList>
    </citation>
    <scope>NUCLEOTIDE SEQUENCE [LARGE SCALE GENOMIC DNA]</scope>
</reference>
<feature type="compositionally biased region" description="Basic and acidic residues" evidence="1">
    <location>
        <begin position="237"/>
        <end position="248"/>
    </location>
</feature>